<dbReference type="Proteomes" id="UP000245380">
    <property type="component" value="Unassembled WGS sequence"/>
</dbReference>
<reference evidence="2 3" key="1">
    <citation type="submission" date="2016-11" db="EMBL/GenBank/DDBJ databases">
        <title>Comparative genomics of Acidibacillus ferroxidans species.</title>
        <authorList>
            <person name="Oliveira G."/>
            <person name="Nunes G."/>
            <person name="Oliveira R."/>
            <person name="Araujo F."/>
            <person name="Salim A."/>
            <person name="Scholte L."/>
            <person name="Morais D."/>
            <person name="Nancucheo I."/>
            <person name="Johnson D.B."/>
            <person name="Grail B."/>
            <person name="Bittencourt J."/>
            <person name="Valadares R."/>
        </authorList>
    </citation>
    <scope>NUCLEOTIDE SEQUENCE [LARGE SCALE GENOMIC DNA]</scope>
    <source>
        <strain evidence="2 3">Y002</strain>
    </source>
</reference>
<name>A0A2U3D7K9_SULT2</name>
<dbReference type="RefSeq" id="WP_109430983.1">
    <property type="nucleotide sequence ID" value="NZ_MPDK01000016.1"/>
</dbReference>
<dbReference type="Pfam" id="PF07110">
    <property type="entry name" value="EthD"/>
    <property type="match status" value="1"/>
</dbReference>
<dbReference type="InterPro" id="IPR009799">
    <property type="entry name" value="EthD_dom"/>
</dbReference>
<dbReference type="EMBL" id="MPDK01000016">
    <property type="protein sequence ID" value="PWI57242.1"/>
    <property type="molecule type" value="Genomic_DNA"/>
</dbReference>
<accession>A0A2U3D7K9</accession>
<dbReference type="OrthoDB" id="5294870at2"/>
<keyword evidence="3" id="KW-1185">Reference proteome</keyword>
<dbReference type="NCBIfam" id="TIGR02118">
    <property type="entry name" value="EthD family reductase"/>
    <property type="match status" value="1"/>
</dbReference>
<dbReference type="Gene3D" id="3.30.70.100">
    <property type="match status" value="1"/>
</dbReference>
<evidence type="ECO:0000259" key="1">
    <source>
        <dbReference type="Pfam" id="PF07110"/>
    </source>
</evidence>
<dbReference type="SUPFAM" id="SSF54909">
    <property type="entry name" value="Dimeric alpha+beta barrel"/>
    <property type="match status" value="1"/>
</dbReference>
<evidence type="ECO:0000313" key="3">
    <source>
        <dbReference type="Proteomes" id="UP000245380"/>
    </source>
</evidence>
<sequence>MVKMVVLYKQPENRELFDEKYFGEHLELNAKTPGILRTEVSRFFDLRGGEPEYYVMAEIYFENRDALMQALKSPESKAAGAQLQSFAAGLAMFHFAEVLEQ</sequence>
<gene>
    <name evidence="2" type="ORF">BM613_09655</name>
</gene>
<dbReference type="AlphaFoldDB" id="A0A2U3D7K9"/>
<dbReference type="GO" id="GO:0016491">
    <property type="term" value="F:oxidoreductase activity"/>
    <property type="evidence" value="ECO:0007669"/>
    <property type="project" value="InterPro"/>
</dbReference>
<dbReference type="InterPro" id="IPR011008">
    <property type="entry name" value="Dimeric_a/b-barrel"/>
</dbReference>
<evidence type="ECO:0000313" key="2">
    <source>
        <dbReference type="EMBL" id="PWI57242.1"/>
    </source>
</evidence>
<feature type="domain" description="EthD" evidence="1">
    <location>
        <begin position="10"/>
        <end position="85"/>
    </location>
</feature>
<organism evidence="2 3">
    <name type="scientific">Sulfoacidibacillus thermotolerans</name>
    <name type="common">Acidibacillus sulfuroxidans</name>
    <dbReference type="NCBI Taxonomy" id="1765684"/>
    <lineage>
        <taxon>Bacteria</taxon>
        <taxon>Bacillati</taxon>
        <taxon>Bacillota</taxon>
        <taxon>Bacilli</taxon>
        <taxon>Bacillales</taxon>
        <taxon>Alicyclobacillaceae</taxon>
        <taxon>Sulfoacidibacillus</taxon>
    </lineage>
</organism>
<proteinExistence type="predicted"/>
<protein>
    <recommendedName>
        <fullName evidence="1">EthD domain-containing protein</fullName>
    </recommendedName>
</protein>
<comment type="caution">
    <text evidence="2">The sequence shown here is derived from an EMBL/GenBank/DDBJ whole genome shotgun (WGS) entry which is preliminary data.</text>
</comment>